<evidence type="ECO:0000256" key="11">
    <source>
        <dbReference type="PIRSR" id="PIRSR001415-3"/>
    </source>
</evidence>
<feature type="binding site" evidence="11">
    <location>
        <position position="133"/>
    </location>
    <ligand>
        <name>Zn(2+)</name>
        <dbReference type="ChEBI" id="CHEBI:29105"/>
        <note>catalytic</note>
    </ligand>
</feature>
<evidence type="ECO:0000256" key="9">
    <source>
        <dbReference type="PIRSR" id="PIRSR001415-1"/>
    </source>
</evidence>
<organism evidence="15 16">
    <name type="scientific">Candidatus Jettenia caeni</name>
    <dbReference type="NCBI Taxonomy" id="247490"/>
    <lineage>
        <taxon>Bacteria</taxon>
        <taxon>Pseudomonadati</taxon>
        <taxon>Planctomycetota</taxon>
        <taxon>Candidatus Brocadiia</taxon>
        <taxon>Candidatus Brocadiales</taxon>
        <taxon>Candidatus Brocadiaceae</taxon>
        <taxon>Candidatus Jettenia</taxon>
    </lineage>
</organism>
<dbReference type="EMBL" id="BAFH01000004">
    <property type="protein sequence ID" value="GAB63540.1"/>
    <property type="molecule type" value="Genomic_DNA"/>
</dbReference>
<dbReference type="CDD" id="cd00384">
    <property type="entry name" value="ALAD_PBGS"/>
    <property type="match status" value="1"/>
</dbReference>
<feature type="binding site" evidence="10">
    <location>
        <position position="234"/>
    </location>
    <ligand>
        <name>5-aminolevulinate</name>
        <dbReference type="ChEBI" id="CHEBI:356416"/>
        <label>1</label>
    </ligand>
</feature>
<evidence type="ECO:0000256" key="12">
    <source>
        <dbReference type="PIRSR" id="PIRSR001415-5"/>
    </source>
</evidence>
<keyword evidence="6 13" id="KW-0456">Lyase</keyword>
<keyword evidence="16" id="KW-1185">Reference proteome</keyword>
<comment type="pathway">
    <text evidence="1">Porphyrin-containing compound metabolism; protoporphyrin-IX biosynthesis; coproporphyrinogen-III from 5-aminolevulinate: step 1/4.</text>
</comment>
<name>I3IP95_9BACT</name>
<evidence type="ECO:0000256" key="7">
    <source>
        <dbReference type="ARBA" id="ARBA00023244"/>
    </source>
</evidence>
<dbReference type="Proteomes" id="UP000002985">
    <property type="component" value="Unassembled WGS sequence"/>
</dbReference>
<dbReference type="GO" id="GO:0008270">
    <property type="term" value="F:zinc ion binding"/>
    <property type="evidence" value="ECO:0007669"/>
    <property type="project" value="TreeGrafter"/>
</dbReference>
<comment type="similarity">
    <text evidence="2 14">Belongs to the ALAD family.</text>
</comment>
<dbReference type="Gene3D" id="3.20.20.70">
    <property type="entry name" value="Aldolase class I"/>
    <property type="match status" value="1"/>
</dbReference>
<keyword evidence="12" id="KW-0460">Magnesium</keyword>
<protein>
    <recommendedName>
        <fullName evidence="4 13">Delta-aminolevulinic acid dehydratase</fullName>
        <ecNumber evidence="3 13">4.2.1.24</ecNumber>
    </recommendedName>
</protein>
<dbReference type="GO" id="GO:0005829">
    <property type="term" value="C:cytosol"/>
    <property type="evidence" value="ECO:0007669"/>
    <property type="project" value="TreeGrafter"/>
</dbReference>
<evidence type="ECO:0000256" key="1">
    <source>
        <dbReference type="ARBA" id="ARBA00004694"/>
    </source>
</evidence>
<dbReference type="AlphaFoldDB" id="I3IP95"/>
<dbReference type="FunFam" id="3.20.20.70:FF:000019">
    <property type="entry name" value="Delta-aminolevulinic acid dehydratase"/>
    <property type="match status" value="1"/>
</dbReference>
<keyword evidence="11" id="KW-0479">Metal-binding</keyword>
<feature type="binding site" evidence="11">
    <location>
        <position position="131"/>
    </location>
    <ligand>
        <name>Zn(2+)</name>
        <dbReference type="ChEBI" id="CHEBI:29105"/>
        <note>catalytic</note>
    </ligand>
</feature>
<feature type="binding site" evidence="11">
    <location>
        <position position="141"/>
    </location>
    <ligand>
        <name>Zn(2+)</name>
        <dbReference type="ChEBI" id="CHEBI:29105"/>
        <note>catalytic</note>
    </ligand>
</feature>
<dbReference type="STRING" id="247490.KSU1_D0231"/>
<evidence type="ECO:0000256" key="14">
    <source>
        <dbReference type="RuleBase" id="RU004161"/>
    </source>
</evidence>
<dbReference type="SMART" id="SM01004">
    <property type="entry name" value="ALAD"/>
    <property type="match status" value="1"/>
</dbReference>
<dbReference type="PRINTS" id="PR00144">
    <property type="entry name" value="DALDHYDRTASE"/>
</dbReference>
<evidence type="ECO:0000256" key="5">
    <source>
        <dbReference type="ARBA" id="ARBA00023133"/>
    </source>
</evidence>
<feature type="binding site" evidence="10">
    <location>
        <position position="222"/>
    </location>
    <ligand>
        <name>5-aminolevulinate</name>
        <dbReference type="ChEBI" id="CHEBI:356416"/>
        <label>1</label>
    </ligand>
</feature>
<dbReference type="EC" id="4.2.1.24" evidence="3 13"/>
<comment type="catalytic activity">
    <reaction evidence="8 13">
        <text>2 5-aminolevulinate = porphobilinogen + 2 H2O + H(+)</text>
        <dbReference type="Rhea" id="RHEA:24064"/>
        <dbReference type="ChEBI" id="CHEBI:15377"/>
        <dbReference type="ChEBI" id="CHEBI:15378"/>
        <dbReference type="ChEBI" id="CHEBI:58126"/>
        <dbReference type="ChEBI" id="CHEBI:356416"/>
        <dbReference type="EC" id="4.2.1.24"/>
    </reaction>
</comment>
<dbReference type="PANTHER" id="PTHR11458:SF0">
    <property type="entry name" value="DELTA-AMINOLEVULINIC ACID DEHYDRATASE"/>
    <property type="match status" value="1"/>
</dbReference>
<keyword evidence="11" id="KW-0862">Zinc</keyword>
<evidence type="ECO:0000256" key="8">
    <source>
        <dbReference type="ARBA" id="ARBA00047651"/>
    </source>
</evidence>
<dbReference type="GO" id="GO:0004655">
    <property type="term" value="F:porphobilinogen synthase activity"/>
    <property type="evidence" value="ECO:0007669"/>
    <property type="project" value="UniProtKB-EC"/>
</dbReference>
<evidence type="ECO:0000313" key="15">
    <source>
        <dbReference type="EMBL" id="GAB63540.1"/>
    </source>
</evidence>
<dbReference type="InterPro" id="IPR001731">
    <property type="entry name" value="ALAD"/>
</dbReference>
<evidence type="ECO:0000256" key="10">
    <source>
        <dbReference type="PIRSR" id="PIRSR001415-2"/>
    </source>
</evidence>
<comment type="subunit">
    <text evidence="13">Homooctamer.</text>
</comment>
<dbReference type="eggNOG" id="COG0113">
    <property type="taxonomic scope" value="Bacteria"/>
</dbReference>
<proteinExistence type="inferred from homology"/>
<dbReference type="Pfam" id="PF00490">
    <property type="entry name" value="ALAD"/>
    <property type="match status" value="1"/>
</dbReference>
<feature type="binding site" evidence="10">
    <location>
        <position position="291"/>
    </location>
    <ligand>
        <name>5-aminolevulinate</name>
        <dbReference type="ChEBI" id="CHEBI:356416"/>
        <label>2</label>
    </ligand>
</feature>
<dbReference type="InterPro" id="IPR030656">
    <property type="entry name" value="ALAD_AS"/>
</dbReference>
<dbReference type="InterPro" id="IPR013785">
    <property type="entry name" value="Aldolase_TIM"/>
</dbReference>
<gene>
    <name evidence="15" type="ORF">KSU1_D0231</name>
</gene>
<evidence type="ECO:0000313" key="16">
    <source>
        <dbReference type="Proteomes" id="UP000002985"/>
    </source>
</evidence>
<reference evidence="15 16" key="1">
    <citation type="journal article" date="2012" name="FEBS Lett.">
        <title>Anammox organism KSU-1 expresses a NirK-type copper-containing nitrite reductase instead of a NirS-type with cytochrome cd1.</title>
        <authorList>
            <person name="Hira D."/>
            <person name="Toh H."/>
            <person name="Migita C.T."/>
            <person name="Okubo H."/>
            <person name="Nishiyama T."/>
            <person name="Hattori M."/>
            <person name="Furukawa K."/>
            <person name="Fujii T."/>
        </authorList>
    </citation>
    <scope>NUCLEOTIDE SEQUENCE [LARGE SCALE GENOMIC DNA]</scope>
</reference>
<feature type="binding site" evidence="12">
    <location>
        <position position="250"/>
    </location>
    <ligand>
        <name>Mg(2+)</name>
        <dbReference type="ChEBI" id="CHEBI:18420"/>
    </ligand>
</feature>
<dbReference type="PIRSF" id="PIRSF001415">
    <property type="entry name" value="Porphbilin_synth"/>
    <property type="match status" value="1"/>
</dbReference>
<evidence type="ECO:0000256" key="6">
    <source>
        <dbReference type="ARBA" id="ARBA00023239"/>
    </source>
</evidence>
<feature type="binding site" evidence="10">
    <location>
        <position position="330"/>
    </location>
    <ligand>
        <name>5-aminolevulinate</name>
        <dbReference type="ChEBI" id="CHEBI:356416"/>
        <label>2</label>
    </ligand>
</feature>
<comment type="caution">
    <text evidence="15">The sequence shown here is derived from an EMBL/GenBank/DDBJ whole genome shotgun (WGS) entry which is preliminary data.</text>
</comment>
<dbReference type="NCBIfam" id="NF006762">
    <property type="entry name" value="PRK09283.1"/>
    <property type="match status" value="1"/>
</dbReference>
<evidence type="ECO:0000256" key="13">
    <source>
        <dbReference type="RuleBase" id="RU000515"/>
    </source>
</evidence>
<dbReference type="PANTHER" id="PTHR11458">
    <property type="entry name" value="DELTA-AMINOLEVULINIC ACID DEHYDRATASE"/>
    <property type="match status" value="1"/>
</dbReference>
<keyword evidence="5" id="KW-0350">Heme biosynthesis</keyword>
<evidence type="ECO:0000256" key="2">
    <source>
        <dbReference type="ARBA" id="ARBA00008055"/>
    </source>
</evidence>
<dbReference type="GO" id="GO:0006782">
    <property type="term" value="P:protoporphyrinogen IX biosynthetic process"/>
    <property type="evidence" value="ECO:0007669"/>
    <property type="project" value="UniProtKB-UniPathway"/>
</dbReference>
<keyword evidence="7 13" id="KW-0627">Porphyrin biosynthesis</keyword>
<dbReference type="UniPathway" id="UPA00251">
    <property type="reaction ID" value="UER00318"/>
</dbReference>
<dbReference type="SUPFAM" id="SSF51569">
    <property type="entry name" value="Aldolase"/>
    <property type="match status" value="1"/>
</dbReference>
<dbReference type="OrthoDB" id="9805001at2"/>
<accession>I3IP95</accession>
<feature type="active site" description="Schiff-base intermediate with substrate" evidence="9">
    <location>
        <position position="212"/>
    </location>
</feature>
<evidence type="ECO:0000256" key="4">
    <source>
        <dbReference type="ARBA" id="ARBA00020771"/>
    </source>
</evidence>
<dbReference type="PROSITE" id="PS00169">
    <property type="entry name" value="D_ALA_DEHYDRATASE"/>
    <property type="match status" value="1"/>
</dbReference>
<sequence>MILQTFMRENIMGFPERRLRRLRSNENIRRLVRETQISIDDLIMPLFVRPGKGIKQPIPSMPGNFQMSVDKLVEEVKILEGLGIPGIILFGIPEKKDEMGSDAYADEGIIQKAIIALKREVKNILVITDVCMCEYTNHGHCGFVRTDDRTGHFEVDNDMTLELLVKESVSHAKAGADIIAPSDMMDGRVGAIRQGLDENGFEHIPVMAYSAKYASGFYGPFREAAESTPGFGDRSSYQMDPHNAAEALREVSLDIEEGADIVMVKPALAYLDIIRIIKDKFKYPVAAYNVSGEFSVVKAASEKGWIDEKRVALEILTSIKRAGADIILTYWAKDAAQWLRK</sequence>
<evidence type="ECO:0000256" key="3">
    <source>
        <dbReference type="ARBA" id="ARBA00012053"/>
    </source>
</evidence>
<feature type="active site" description="Schiff-base intermediate with substrate" evidence="9">
    <location>
        <position position="265"/>
    </location>
</feature>